<dbReference type="RefSeq" id="WP_280623635.1">
    <property type="nucleotide sequence ID" value="NZ_CP123504.1"/>
</dbReference>
<proteinExistence type="predicted"/>
<reference evidence="1" key="1">
    <citation type="submission" date="2023-04" db="EMBL/GenBank/DDBJ databases">
        <title>Genome dynamics across the evolutionary transition to endosymbiosis.</title>
        <authorList>
            <person name="Siozios S."/>
            <person name="Nadal-Jimenez P."/>
            <person name="Azagi T."/>
            <person name="Sprong H."/>
            <person name="Frost C.L."/>
            <person name="Parratt S.R."/>
            <person name="Taylor G."/>
            <person name="Brettell L."/>
            <person name="Lew K.C."/>
            <person name="Croft L."/>
            <person name="King K.C."/>
            <person name="Brockhurst M.A."/>
            <person name="Hypsa V."/>
            <person name="Novakova E."/>
            <person name="Darby A.C."/>
            <person name="Hurst G.D.D."/>
        </authorList>
    </citation>
    <scope>NUCLEOTIDE SEQUENCE</scope>
    <source>
        <strain evidence="1">APv</strain>
    </source>
</reference>
<organism evidence="1 2">
    <name type="scientific">Arsenophonus nasoniae</name>
    <name type="common">son-killer infecting Nasonia vitripennis</name>
    <dbReference type="NCBI Taxonomy" id="638"/>
    <lineage>
        <taxon>Bacteria</taxon>
        <taxon>Pseudomonadati</taxon>
        <taxon>Pseudomonadota</taxon>
        <taxon>Gammaproteobacteria</taxon>
        <taxon>Enterobacterales</taxon>
        <taxon>Morganellaceae</taxon>
        <taxon>Arsenophonus</taxon>
    </lineage>
</organism>
<evidence type="ECO:0000313" key="2">
    <source>
        <dbReference type="Proteomes" id="UP001177595"/>
    </source>
</evidence>
<dbReference type="EMBL" id="CP123504">
    <property type="protein sequence ID" value="WGM00048.1"/>
    <property type="molecule type" value="Genomic_DNA"/>
</dbReference>
<gene>
    <name evidence="1" type="ORF">QE210_09020</name>
</gene>
<protein>
    <submittedName>
        <fullName evidence="1">Uncharacterized protein</fullName>
    </submittedName>
</protein>
<accession>A0AA95GJ93</accession>
<evidence type="ECO:0000313" key="1">
    <source>
        <dbReference type="EMBL" id="WGM00048.1"/>
    </source>
</evidence>
<sequence>MQKKEAKIYDRMENKLNAENLTYRLRGQLKLIEKLLRNSLKSDQTTININEIKICNHCHQGNEIKCDEDDYKSIIKIEKNGNY</sequence>
<dbReference type="Proteomes" id="UP001177595">
    <property type="component" value="Chromosome"/>
</dbReference>
<name>A0AA95GJ93_9GAMM</name>
<dbReference type="AlphaFoldDB" id="A0AA95GJ93"/>